<proteinExistence type="predicted"/>
<evidence type="ECO:0000313" key="3">
    <source>
        <dbReference type="Proteomes" id="UP000507470"/>
    </source>
</evidence>
<feature type="region of interest" description="Disordered" evidence="1">
    <location>
        <begin position="32"/>
        <end position="64"/>
    </location>
</feature>
<dbReference type="EMBL" id="CACVKT020003693">
    <property type="protein sequence ID" value="CAC5385321.1"/>
    <property type="molecule type" value="Genomic_DNA"/>
</dbReference>
<keyword evidence="3" id="KW-1185">Reference proteome</keyword>
<name>A0A6J8BPR6_MYTCO</name>
<dbReference type="Proteomes" id="UP000507470">
    <property type="component" value="Unassembled WGS sequence"/>
</dbReference>
<protein>
    <submittedName>
        <fullName evidence="2">Uncharacterized protein</fullName>
    </submittedName>
</protein>
<dbReference type="AlphaFoldDB" id="A0A6J8BPR6"/>
<reference evidence="2 3" key="1">
    <citation type="submission" date="2020-06" db="EMBL/GenBank/DDBJ databases">
        <authorList>
            <person name="Li R."/>
            <person name="Bekaert M."/>
        </authorList>
    </citation>
    <scope>NUCLEOTIDE SEQUENCE [LARGE SCALE GENOMIC DNA]</scope>
    <source>
        <strain evidence="3">wild</strain>
    </source>
</reference>
<organism evidence="2 3">
    <name type="scientific">Mytilus coruscus</name>
    <name type="common">Sea mussel</name>
    <dbReference type="NCBI Taxonomy" id="42192"/>
    <lineage>
        <taxon>Eukaryota</taxon>
        <taxon>Metazoa</taxon>
        <taxon>Spiralia</taxon>
        <taxon>Lophotrochozoa</taxon>
        <taxon>Mollusca</taxon>
        <taxon>Bivalvia</taxon>
        <taxon>Autobranchia</taxon>
        <taxon>Pteriomorphia</taxon>
        <taxon>Mytilida</taxon>
        <taxon>Mytiloidea</taxon>
        <taxon>Mytilidae</taxon>
        <taxon>Mytilinae</taxon>
        <taxon>Mytilus</taxon>
    </lineage>
</organism>
<gene>
    <name evidence="2" type="ORF">MCOR_20875</name>
</gene>
<dbReference type="OrthoDB" id="10050764at2759"/>
<feature type="region of interest" description="Disordered" evidence="1">
    <location>
        <begin position="1"/>
        <end position="20"/>
    </location>
</feature>
<feature type="compositionally biased region" description="Polar residues" evidence="1">
    <location>
        <begin position="34"/>
        <end position="45"/>
    </location>
</feature>
<evidence type="ECO:0000256" key="1">
    <source>
        <dbReference type="SAM" id="MobiDB-lite"/>
    </source>
</evidence>
<evidence type="ECO:0000313" key="2">
    <source>
        <dbReference type="EMBL" id="CAC5385321.1"/>
    </source>
</evidence>
<accession>A0A6J8BPR6</accession>
<sequence length="302" mass="34376">MSLIDDAEVQQSLDDTPSEVREVVVEVIDEDSNSKLSAFQDNTNQEMEGSEEKDEEKPRHVLPFPPSSYCSSKEAIIIRRCELPDGTMYFLTSHWVPEIPVYRSPSSRFTEDSADFCFKSDIFKNVFRHKIVFDGVMRQDEPDFVKAIHDISRGDLPTDTHVNENVGDPVEIVAAEDKTPVNLNDCPISLGDIRSCKPGMLVTDEQILISERINFLPEKHKLQLNLFLTTIFENISNRYGQVFGSNSTEEKTDSKSGQTISANSMNFHIQMNIFLSLKIVAIGRQNLMTSQFLVEFWTLFHI</sequence>